<name>A0A2P2NF25_RHIMU</name>
<dbReference type="EMBL" id="GGEC01060569">
    <property type="protein sequence ID" value="MBX41053.1"/>
    <property type="molecule type" value="Transcribed_RNA"/>
</dbReference>
<evidence type="ECO:0000313" key="1">
    <source>
        <dbReference type="EMBL" id="MBX41053.1"/>
    </source>
</evidence>
<protein>
    <submittedName>
        <fullName evidence="1">Uncharacterized protein</fullName>
    </submittedName>
</protein>
<organism evidence="1">
    <name type="scientific">Rhizophora mucronata</name>
    <name type="common">Asiatic mangrove</name>
    <dbReference type="NCBI Taxonomy" id="61149"/>
    <lineage>
        <taxon>Eukaryota</taxon>
        <taxon>Viridiplantae</taxon>
        <taxon>Streptophyta</taxon>
        <taxon>Embryophyta</taxon>
        <taxon>Tracheophyta</taxon>
        <taxon>Spermatophyta</taxon>
        <taxon>Magnoliopsida</taxon>
        <taxon>eudicotyledons</taxon>
        <taxon>Gunneridae</taxon>
        <taxon>Pentapetalae</taxon>
        <taxon>rosids</taxon>
        <taxon>fabids</taxon>
        <taxon>Malpighiales</taxon>
        <taxon>Rhizophoraceae</taxon>
        <taxon>Rhizophora</taxon>
    </lineage>
</organism>
<sequence length="30" mass="3355">MLNSTDIKPQLASNIRSMMSKLLGVYAIRC</sequence>
<dbReference type="AlphaFoldDB" id="A0A2P2NF25"/>
<reference evidence="1" key="1">
    <citation type="submission" date="2018-02" db="EMBL/GenBank/DDBJ databases">
        <title>Rhizophora mucronata_Transcriptome.</title>
        <authorList>
            <person name="Meera S.P."/>
            <person name="Sreeshan A."/>
            <person name="Augustine A."/>
        </authorList>
    </citation>
    <scope>NUCLEOTIDE SEQUENCE</scope>
    <source>
        <tissue evidence="1">Leaf</tissue>
    </source>
</reference>
<accession>A0A2P2NF25</accession>
<proteinExistence type="predicted"/>